<evidence type="ECO:0000313" key="5">
    <source>
        <dbReference type="EMBL" id="KAG3220381.1"/>
    </source>
</evidence>
<dbReference type="EMBL" id="RCMK01000203">
    <property type="protein sequence ID" value="KAG2944370.1"/>
    <property type="molecule type" value="Genomic_DNA"/>
</dbReference>
<comment type="caution">
    <text evidence="6">The sequence shown here is derived from an EMBL/GenBank/DDBJ whole genome shotgun (WGS) entry which is preliminary data.</text>
</comment>
<dbReference type="Proteomes" id="UP000251314">
    <property type="component" value="Unassembled WGS sequence"/>
</dbReference>
<dbReference type="Gene3D" id="1.10.443.10">
    <property type="entry name" value="Intergrase catalytic core"/>
    <property type="match status" value="1"/>
</dbReference>
<keyword evidence="7" id="KW-1185">Reference proteome</keyword>
<evidence type="ECO:0000313" key="3">
    <source>
        <dbReference type="EMBL" id="KAG2944370.1"/>
    </source>
</evidence>
<reference evidence="6 7" key="1">
    <citation type="submission" date="2018-01" db="EMBL/GenBank/DDBJ databases">
        <title>Draft genome of the strawberry crown rot pathogen Phytophthora cactorum.</title>
        <authorList>
            <person name="Armitage A.D."/>
            <person name="Lysoe E."/>
            <person name="Nellist C.F."/>
            <person name="Harrison R.J."/>
            <person name="Brurberg M.B."/>
        </authorList>
    </citation>
    <scope>NUCLEOTIDE SEQUENCE [LARGE SCALE GENOMIC DNA]</scope>
    <source>
        <strain evidence="6 7">10300</strain>
    </source>
</reference>
<evidence type="ECO:0000313" key="2">
    <source>
        <dbReference type="EMBL" id="KAG2910100.1"/>
    </source>
</evidence>
<gene>
    <name evidence="6" type="ORF">PC110_g9585</name>
    <name evidence="1" type="ORF">PC113_g11547</name>
    <name evidence="2" type="ORF">PC115_g13039</name>
    <name evidence="3" type="ORF">PC117_g9061</name>
    <name evidence="4" type="ORF">PC118_g11433</name>
    <name evidence="5" type="ORF">PC129_g8846</name>
</gene>
<dbReference type="Proteomes" id="UP000736787">
    <property type="component" value="Unassembled WGS sequence"/>
</dbReference>
<dbReference type="EMBL" id="RCMG01000332">
    <property type="protein sequence ID" value="KAG2856466.1"/>
    <property type="molecule type" value="Genomic_DNA"/>
</dbReference>
<name>A0A329SBQ6_9STRA</name>
<dbReference type="Proteomes" id="UP000735874">
    <property type="component" value="Unassembled WGS sequence"/>
</dbReference>
<dbReference type="VEuPathDB" id="FungiDB:PC110_g9585"/>
<dbReference type="Proteomes" id="UP000774804">
    <property type="component" value="Unassembled WGS sequence"/>
</dbReference>
<dbReference type="EMBL" id="RCMI01000455">
    <property type="protein sequence ID" value="KAG2910100.1"/>
    <property type="molecule type" value="Genomic_DNA"/>
</dbReference>
<accession>A0A329SBQ6</accession>
<dbReference type="GO" id="GO:0015074">
    <property type="term" value="P:DNA integration"/>
    <property type="evidence" value="ECO:0007669"/>
    <property type="project" value="InterPro"/>
</dbReference>
<dbReference type="EMBL" id="MJFZ01000213">
    <property type="protein sequence ID" value="RAW34091.1"/>
    <property type="molecule type" value="Genomic_DNA"/>
</dbReference>
<dbReference type="Proteomes" id="UP000760860">
    <property type="component" value="Unassembled WGS sequence"/>
</dbReference>
<dbReference type="EMBL" id="RCMV01000266">
    <property type="protein sequence ID" value="KAG3220381.1"/>
    <property type="molecule type" value="Genomic_DNA"/>
</dbReference>
<dbReference type="Proteomes" id="UP000697107">
    <property type="component" value="Unassembled WGS sequence"/>
</dbReference>
<evidence type="ECO:0000313" key="4">
    <source>
        <dbReference type="EMBL" id="KAG2980006.1"/>
    </source>
</evidence>
<sequence length="94" mass="10004">MHTSGDIVICPAKALNHIQTVTQASSQADSEYQCGDLDVPAVVGALKAVDRIANVPTTNYSTHSIRIGGTTTLLSGNTDQLSTKRLGRWVSICY</sequence>
<dbReference type="GO" id="GO:0003677">
    <property type="term" value="F:DNA binding"/>
    <property type="evidence" value="ECO:0007669"/>
    <property type="project" value="InterPro"/>
</dbReference>
<organism evidence="6 7">
    <name type="scientific">Phytophthora cactorum</name>
    <dbReference type="NCBI Taxonomy" id="29920"/>
    <lineage>
        <taxon>Eukaryota</taxon>
        <taxon>Sar</taxon>
        <taxon>Stramenopiles</taxon>
        <taxon>Oomycota</taxon>
        <taxon>Peronosporomycetes</taxon>
        <taxon>Peronosporales</taxon>
        <taxon>Peronosporaceae</taxon>
        <taxon>Phytophthora</taxon>
    </lineage>
</organism>
<proteinExistence type="predicted"/>
<evidence type="ECO:0000313" key="7">
    <source>
        <dbReference type="Proteomes" id="UP000251314"/>
    </source>
</evidence>
<reference evidence="1" key="2">
    <citation type="submission" date="2018-10" db="EMBL/GenBank/DDBJ databases">
        <title>Effector identification in a new, highly contiguous assembly of the strawberry crown rot pathogen Phytophthora cactorum.</title>
        <authorList>
            <person name="Armitage A.D."/>
            <person name="Nellist C.F."/>
            <person name="Bates H."/>
            <person name="Vickerstaff R.J."/>
            <person name="Harrison R.J."/>
        </authorList>
    </citation>
    <scope>NUCLEOTIDE SEQUENCE</scope>
    <source>
        <strain evidence="1">15-7</strain>
        <strain evidence="2">4032</strain>
        <strain evidence="3">4040</strain>
        <strain evidence="4">P415</strain>
        <strain evidence="5">P421</strain>
    </source>
</reference>
<evidence type="ECO:0000313" key="1">
    <source>
        <dbReference type="EMBL" id="KAG2856466.1"/>
    </source>
</evidence>
<dbReference type="EMBL" id="RCML01000346">
    <property type="protein sequence ID" value="KAG2980006.1"/>
    <property type="molecule type" value="Genomic_DNA"/>
</dbReference>
<evidence type="ECO:0000313" key="6">
    <source>
        <dbReference type="EMBL" id="RAW34091.1"/>
    </source>
</evidence>
<protein>
    <submittedName>
        <fullName evidence="6">Uncharacterized protein</fullName>
    </submittedName>
</protein>
<dbReference type="GO" id="GO:0006310">
    <property type="term" value="P:DNA recombination"/>
    <property type="evidence" value="ECO:0007669"/>
    <property type="project" value="InterPro"/>
</dbReference>
<dbReference type="OrthoDB" id="145344at2759"/>
<dbReference type="AlphaFoldDB" id="A0A329SBQ6"/>
<dbReference type="InterPro" id="IPR013762">
    <property type="entry name" value="Integrase-like_cat_sf"/>
</dbReference>